<dbReference type="AlphaFoldDB" id="A0A9D1PXZ6"/>
<dbReference type="InterPro" id="IPR020846">
    <property type="entry name" value="MFS_dom"/>
</dbReference>
<feature type="transmembrane region" description="Helical" evidence="7">
    <location>
        <begin position="145"/>
        <end position="166"/>
    </location>
</feature>
<protein>
    <submittedName>
        <fullName evidence="9">MFS transporter</fullName>
    </submittedName>
</protein>
<comment type="subcellular location">
    <subcellularLocation>
        <location evidence="1">Membrane</location>
        <topology evidence="1">Multi-pass membrane protein</topology>
    </subcellularLocation>
</comment>
<dbReference type="PROSITE" id="PS50850">
    <property type="entry name" value="MFS"/>
    <property type="match status" value="1"/>
</dbReference>
<feature type="domain" description="Major facilitator superfamily (MFS) profile" evidence="8">
    <location>
        <begin position="21"/>
        <end position="432"/>
    </location>
</feature>
<feature type="transmembrane region" description="Helical" evidence="7">
    <location>
        <begin position="342"/>
        <end position="365"/>
    </location>
</feature>
<feature type="transmembrane region" description="Helical" evidence="7">
    <location>
        <begin position="55"/>
        <end position="79"/>
    </location>
</feature>
<dbReference type="InterPro" id="IPR036259">
    <property type="entry name" value="MFS_trans_sf"/>
</dbReference>
<reference evidence="9" key="2">
    <citation type="submission" date="2021-04" db="EMBL/GenBank/DDBJ databases">
        <authorList>
            <person name="Gilroy R."/>
        </authorList>
    </citation>
    <scope>NUCLEOTIDE SEQUENCE</scope>
    <source>
        <strain evidence="9">ChiHecec2B26-446</strain>
    </source>
</reference>
<dbReference type="SUPFAM" id="SSF103473">
    <property type="entry name" value="MFS general substrate transporter"/>
    <property type="match status" value="1"/>
</dbReference>
<comment type="caution">
    <text evidence="9">The sequence shown here is derived from an EMBL/GenBank/DDBJ whole genome shotgun (WGS) entry which is preliminary data.</text>
</comment>
<accession>A0A9D1PXZ6</accession>
<keyword evidence="3" id="KW-0813">Transport</keyword>
<name>A0A9D1PXZ6_9BACT</name>
<dbReference type="InterPro" id="IPR005829">
    <property type="entry name" value="Sugar_transporter_CS"/>
</dbReference>
<evidence type="ECO:0000256" key="7">
    <source>
        <dbReference type="SAM" id="Phobius"/>
    </source>
</evidence>
<dbReference type="CDD" id="cd17316">
    <property type="entry name" value="MFS_SV2_like"/>
    <property type="match status" value="1"/>
</dbReference>
<evidence type="ECO:0000313" key="9">
    <source>
        <dbReference type="EMBL" id="HIW01306.1"/>
    </source>
</evidence>
<dbReference type="Pfam" id="PF00083">
    <property type="entry name" value="Sugar_tr"/>
    <property type="match status" value="1"/>
</dbReference>
<evidence type="ECO:0000256" key="1">
    <source>
        <dbReference type="ARBA" id="ARBA00004141"/>
    </source>
</evidence>
<feature type="transmembrane region" description="Helical" evidence="7">
    <location>
        <begin position="406"/>
        <end position="428"/>
    </location>
</feature>
<feature type="transmembrane region" description="Helical" evidence="7">
    <location>
        <begin position="86"/>
        <end position="104"/>
    </location>
</feature>
<sequence>MTQAVSMNFEDAPFSPFHKKITAGTFMGLISDGYTLGIVGIALSYAQEPLGLSSFWMGLIGSMAMFGIFFGSLITGIITDRIGRKLLYPLFMALTVIVSVWMYFLSDPLYITVARFILGMLIGSDYAVGISYLSEWTPAKNREGILAWLLTVWTIGYTLSYIAGFFMDGVVAAFGNDGWRVVLCTSAIPALIALVIRHGAPESALWLIAKERKDEALTVIHKYLGTQYGLPSAPLEKAASSSWFALFAPKQWRKTIVSGVFFFAQVLPFFSISIFLPIVLTNLKIENPNASGVLYNVFTMVGVLVGMWLYRVMTRRAFLLWTFYLSAALLTFMILWTSMPPVVALVLVTLLALVLAISIVPEFSYPAELFPTELRGSGVGLTVAISRFGAGGGTFLLPIISESYGIHAALWVCVGTLLFGGIICQMWAPETSGRGKKK</sequence>
<dbReference type="PANTHER" id="PTHR23511:SF34">
    <property type="entry name" value="SYNAPTIC VESICLE GLYCOPROTEIN 2"/>
    <property type="match status" value="1"/>
</dbReference>
<feature type="transmembrane region" description="Helical" evidence="7">
    <location>
        <begin position="292"/>
        <end position="310"/>
    </location>
</feature>
<dbReference type="PANTHER" id="PTHR23511">
    <property type="entry name" value="SYNAPTIC VESICLE GLYCOPROTEIN 2"/>
    <property type="match status" value="1"/>
</dbReference>
<evidence type="ECO:0000256" key="2">
    <source>
        <dbReference type="ARBA" id="ARBA00010992"/>
    </source>
</evidence>
<reference evidence="9" key="1">
    <citation type="journal article" date="2021" name="PeerJ">
        <title>Extensive microbial diversity within the chicken gut microbiome revealed by metagenomics and culture.</title>
        <authorList>
            <person name="Gilroy R."/>
            <person name="Ravi A."/>
            <person name="Getino M."/>
            <person name="Pursley I."/>
            <person name="Horton D.L."/>
            <person name="Alikhan N.F."/>
            <person name="Baker D."/>
            <person name="Gharbi K."/>
            <person name="Hall N."/>
            <person name="Watson M."/>
            <person name="Adriaenssens E.M."/>
            <person name="Foster-Nyarko E."/>
            <person name="Jarju S."/>
            <person name="Secka A."/>
            <person name="Antonio M."/>
            <person name="Oren A."/>
            <person name="Chaudhuri R.R."/>
            <person name="La Ragione R."/>
            <person name="Hildebrand F."/>
            <person name="Pallen M.J."/>
        </authorList>
    </citation>
    <scope>NUCLEOTIDE SEQUENCE</scope>
    <source>
        <strain evidence="9">ChiHecec2B26-446</strain>
    </source>
</reference>
<evidence type="ECO:0000256" key="5">
    <source>
        <dbReference type="ARBA" id="ARBA00022989"/>
    </source>
</evidence>
<dbReference type="Gene3D" id="1.20.1250.20">
    <property type="entry name" value="MFS general substrate transporter like domains"/>
    <property type="match status" value="1"/>
</dbReference>
<feature type="transmembrane region" description="Helical" evidence="7">
    <location>
        <begin position="21"/>
        <end position="43"/>
    </location>
</feature>
<evidence type="ECO:0000256" key="6">
    <source>
        <dbReference type="ARBA" id="ARBA00023136"/>
    </source>
</evidence>
<evidence type="ECO:0000259" key="8">
    <source>
        <dbReference type="PROSITE" id="PS50850"/>
    </source>
</evidence>
<keyword evidence="6 7" id="KW-0472">Membrane</keyword>
<gene>
    <name evidence="9" type="ORF">H9894_09010</name>
</gene>
<feature type="transmembrane region" description="Helical" evidence="7">
    <location>
        <begin position="110"/>
        <end position="133"/>
    </location>
</feature>
<dbReference type="GO" id="GO:0022857">
    <property type="term" value="F:transmembrane transporter activity"/>
    <property type="evidence" value="ECO:0007669"/>
    <property type="project" value="InterPro"/>
</dbReference>
<keyword evidence="5 7" id="KW-1133">Transmembrane helix</keyword>
<feature type="transmembrane region" description="Helical" evidence="7">
    <location>
        <begin position="317"/>
        <end position="336"/>
    </location>
</feature>
<evidence type="ECO:0000256" key="3">
    <source>
        <dbReference type="ARBA" id="ARBA00022448"/>
    </source>
</evidence>
<feature type="transmembrane region" description="Helical" evidence="7">
    <location>
        <begin position="256"/>
        <end position="280"/>
    </location>
</feature>
<dbReference type="Proteomes" id="UP000886752">
    <property type="component" value="Unassembled WGS sequence"/>
</dbReference>
<organism evidence="9 10">
    <name type="scientific">Candidatus Desulfovibrio intestinipullorum</name>
    <dbReference type="NCBI Taxonomy" id="2838536"/>
    <lineage>
        <taxon>Bacteria</taxon>
        <taxon>Pseudomonadati</taxon>
        <taxon>Thermodesulfobacteriota</taxon>
        <taxon>Desulfovibrionia</taxon>
        <taxon>Desulfovibrionales</taxon>
        <taxon>Desulfovibrionaceae</taxon>
        <taxon>Desulfovibrio</taxon>
    </lineage>
</organism>
<comment type="similarity">
    <text evidence="2">Belongs to the major facilitator superfamily. Sugar transporter (TC 2.A.1.1) family.</text>
</comment>
<keyword evidence="4 7" id="KW-0812">Transmembrane</keyword>
<feature type="transmembrane region" description="Helical" evidence="7">
    <location>
        <begin position="377"/>
        <end position="400"/>
    </location>
</feature>
<feature type="transmembrane region" description="Helical" evidence="7">
    <location>
        <begin position="178"/>
        <end position="196"/>
    </location>
</feature>
<proteinExistence type="inferred from homology"/>
<dbReference type="InterPro" id="IPR005828">
    <property type="entry name" value="MFS_sugar_transport-like"/>
</dbReference>
<dbReference type="EMBL" id="DXHV01000077">
    <property type="protein sequence ID" value="HIW01306.1"/>
    <property type="molecule type" value="Genomic_DNA"/>
</dbReference>
<evidence type="ECO:0000256" key="4">
    <source>
        <dbReference type="ARBA" id="ARBA00022692"/>
    </source>
</evidence>
<dbReference type="PROSITE" id="PS00217">
    <property type="entry name" value="SUGAR_TRANSPORT_2"/>
    <property type="match status" value="1"/>
</dbReference>
<evidence type="ECO:0000313" key="10">
    <source>
        <dbReference type="Proteomes" id="UP000886752"/>
    </source>
</evidence>
<dbReference type="GO" id="GO:0016020">
    <property type="term" value="C:membrane"/>
    <property type="evidence" value="ECO:0007669"/>
    <property type="project" value="UniProtKB-SubCell"/>
</dbReference>